<keyword evidence="2" id="KW-1185">Reference proteome</keyword>
<reference evidence="1 2" key="1">
    <citation type="journal article" date="2016" name="Genome Biol. Evol.">
        <title>Divergent and convergent evolution of fungal pathogenicity.</title>
        <authorList>
            <person name="Shang Y."/>
            <person name="Xiao G."/>
            <person name="Zheng P."/>
            <person name="Cen K."/>
            <person name="Zhan S."/>
            <person name="Wang C."/>
        </authorList>
    </citation>
    <scope>NUCLEOTIDE SEQUENCE [LARGE SCALE GENOMIC DNA]</scope>
    <source>
        <strain evidence="1 2">RCEF 2490</strain>
    </source>
</reference>
<dbReference type="FunFam" id="3.10.129.10:FF:000103">
    <property type="entry name" value="WGS project CABT00000000 data, contig 2.1"/>
    <property type="match status" value="1"/>
</dbReference>
<dbReference type="InterPro" id="IPR029069">
    <property type="entry name" value="HotDog_dom_sf"/>
</dbReference>
<dbReference type="AlphaFoldDB" id="A0A162I3Q4"/>
<evidence type="ECO:0000313" key="2">
    <source>
        <dbReference type="Proteomes" id="UP000078544"/>
    </source>
</evidence>
<evidence type="ECO:0008006" key="3">
    <source>
        <dbReference type="Google" id="ProtNLM"/>
    </source>
</evidence>
<dbReference type="Gene3D" id="3.10.129.10">
    <property type="entry name" value="Hotdog Thioesterase"/>
    <property type="match status" value="1"/>
</dbReference>
<dbReference type="InterPro" id="IPR052741">
    <property type="entry name" value="Mitochondrial_HTD2"/>
</dbReference>
<dbReference type="SUPFAM" id="SSF54637">
    <property type="entry name" value="Thioesterase/thiol ester dehydrase-isomerase"/>
    <property type="match status" value="1"/>
</dbReference>
<dbReference type="GO" id="GO:0019171">
    <property type="term" value="F:(3R)-hydroxyacyl-[acyl-carrier-protein] dehydratase activity"/>
    <property type="evidence" value="ECO:0007669"/>
    <property type="project" value="TreeGrafter"/>
</dbReference>
<dbReference type="GO" id="GO:0005739">
    <property type="term" value="C:mitochondrion"/>
    <property type="evidence" value="ECO:0007669"/>
    <property type="project" value="TreeGrafter"/>
</dbReference>
<sequence>MRWRTLSRVFRRPFTSAAAAASTMLTTHSQPLISQQHIDGNQLQKLALTLGRTTIGDHDITTRPPPDGTPLPPGHHLVYFTPSGTEASLGPDGTDLTFNAPAPYTRRMWAGGQMSWAAEPLLQLRTGDVVEEHTRLLSAVPKKSRSGAEMVLVEVEKQFRGPRGPCVLDRRSWIFRQQIDPKDDRAYTSSPGHLSRTPTVIADISQEDGSYLVRELTWSPVGLFRFSALTFNGHKIHYDEGWSQGVEGHPGIVVHGPLNLINILDYWRDIHGQGTLRRITYRALSPLYAGDTYRIKTTGVADRDGETVYDIVAEKSGTVCMRSRITAK</sequence>
<dbReference type="PANTHER" id="PTHR28152:SF2">
    <property type="entry name" value="N-TERMINAL OF MAOC-LIKE DEHYDRATASE DOMAIN-CONTAINING PROTEIN"/>
    <property type="match status" value="1"/>
</dbReference>
<name>A0A162I3Q4_9HYPO</name>
<proteinExistence type="predicted"/>
<dbReference type="PANTHER" id="PTHR28152">
    <property type="entry name" value="HYDROXYACYL-THIOESTER DEHYDRATASE TYPE 2, MITOCHONDRIAL"/>
    <property type="match status" value="1"/>
</dbReference>
<accession>A0A162I3Q4</accession>
<gene>
    <name evidence="1" type="ORF">AAL_08175</name>
</gene>
<comment type="caution">
    <text evidence="1">The sequence shown here is derived from an EMBL/GenBank/DDBJ whole genome shotgun (WGS) entry which is preliminary data.</text>
</comment>
<protein>
    <recommendedName>
        <fullName evidence="3">C6 transcription factor</fullName>
    </recommendedName>
</protein>
<dbReference type="STRING" id="1081109.A0A162I3Q4"/>
<dbReference type="Proteomes" id="UP000078544">
    <property type="component" value="Unassembled WGS sequence"/>
</dbReference>
<dbReference type="OrthoDB" id="3257538at2759"/>
<organism evidence="1 2">
    <name type="scientific">Moelleriella libera RCEF 2490</name>
    <dbReference type="NCBI Taxonomy" id="1081109"/>
    <lineage>
        <taxon>Eukaryota</taxon>
        <taxon>Fungi</taxon>
        <taxon>Dikarya</taxon>
        <taxon>Ascomycota</taxon>
        <taxon>Pezizomycotina</taxon>
        <taxon>Sordariomycetes</taxon>
        <taxon>Hypocreomycetidae</taxon>
        <taxon>Hypocreales</taxon>
        <taxon>Clavicipitaceae</taxon>
        <taxon>Moelleriella</taxon>
    </lineage>
</organism>
<evidence type="ECO:0000313" key="1">
    <source>
        <dbReference type="EMBL" id="KZZ88193.1"/>
    </source>
</evidence>
<dbReference type="EMBL" id="AZGY01000031">
    <property type="protein sequence ID" value="KZZ88193.1"/>
    <property type="molecule type" value="Genomic_DNA"/>
</dbReference>